<keyword evidence="3" id="KW-1185">Reference proteome</keyword>
<dbReference type="EMBL" id="QJNU01000744">
    <property type="protein sequence ID" value="RYO87652.1"/>
    <property type="molecule type" value="Genomic_DNA"/>
</dbReference>
<comment type="caution">
    <text evidence="2">The sequence shown here is derived from an EMBL/GenBank/DDBJ whole genome shotgun (WGS) entry which is preliminary data.</text>
</comment>
<proteinExistence type="predicted"/>
<gene>
    <name evidence="2" type="ORF">DL764_008839</name>
</gene>
<evidence type="ECO:0000256" key="1">
    <source>
        <dbReference type="SAM" id="MobiDB-lite"/>
    </source>
</evidence>
<dbReference type="AlphaFoldDB" id="A0A4Q4SZB3"/>
<evidence type="ECO:0000313" key="3">
    <source>
        <dbReference type="Proteomes" id="UP000293360"/>
    </source>
</evidence>
<evidence type="ECO:0000313" key="2">
    <source>
        <dbReference type="EMBL" id="RYO87652.1"/>
    </source>
</evidence>
<feature type="region of interest" description="Disordered" evidence="1">
    <location>
        <begin position="93"/>
        <end position="118"/>
    </location>
</feature>
<organism evidence="2 3">
    <name type="scientific">Monosporascus ibericus</name>
    <dbReference type="NCBI Taxonomy" id="155417"/>
    <lineage>
        <taxon>Eukaryota</taxon>
        <taxon>Fungi</taxon>
        <taxon>Dikarya</taxon>
        <taxon>Ascomycota</taxon>
        <taxon>Pezizomycotina</taxon>
        <taxon>Sordariomycetes</taxon>
        <taxon>Xylariomycetidae</taxon>
        <taxon>Xylariales</taxon>
        <taxon>Xylariales incertae sedis</taxon>
        <taxon>Monosporascus</taxon>
    </lineage>
</organism>
<dbReference type="Proteomes" id="UP000293360">
    <property type="component" value="Unassembled WGS sequence"/>
</dbReference>
<accession>A0A4Q4SZB3</accession>
<protein>
    <submittedName>
        <fullName evidence="2">Uncharacterized protein</fullName>
    </submittedName>
</protein>
<name>A0A4Q4SZB3_9PEZI</name>
<sequence length="138" mass="15342">MFQFSAIEVLLEPQRMTTLVGTEGQALIARHRLEDSKRTGVLIWLAPAFHGSSNSVRGQAHGDQLGSAWHRVRHADAAGRVGRRATRIEYPEHAVRPPRLQARSAIGRRKQKYSSTGSPYVPVRKRWLRGPPCADGVA</sequence>
<reference evidence="2 3" key="1">
    <citation type="submission" date="2018-06" db="EMBL/GenBank/DDBJ databases">
        <title>Complete Genomes of Monosporascus.</title>
        <authorList>
            <person name="Robinson A.J."/>
            <person name="Natvig D.O."/>
        </authorList>
    </citation>
    <scope>NUCLEOTIDE SEQUENCE [LARGE SCALE GENOMIC DNA]</scope>
    <source>
        <strain evidence="2 3">CBS 110550</strain>
    </source>
</reference>